<name>A0A345YCG7_9SPHN</name>
<dbReference type="RefSeq" id="WP_115415806.1">
    <property type="nucleotide sequence ID" value="NZ_CP031357.1"/>
</dbReference>
<keyword evidence="1" id="KW-0472">Membrane</keyword>
<reference evidence="3" key="1">
    <citation type="submission" date="2018-07" db="EMBL/GenBank/DDBJ databases">
        <title>Genome sequence of Erythrobacter strain YH-07, an antagonistic bacterium isolated from Yellow Sea.</title>
        <authorList>
            <person name="Tang T."/>
            <person name="Liu Q."/>
            <person name="Sun X."/>
        </authorList>
    </citation>
    <scope>NUCLEOTIDE SEQUENCE [LARGE SCALE GENOMIC DNA]</scope>
    <source>
        <strain evidence="3">YH-07</strain>
    </source>
</reference>
<evidence type="ECO:0000313" key="3">
    <source>
        <dbReference type="Proteomes" id="UP000254508"/>
    </source>
</evidence>
<dbReference type="PROSITE" id="PS51257">
    <property type="entry name" value="PROKAR_LIPOPROTEIN"/>
    <property type="match status" value="1"/>
</dbReference>
<dbReference type="KEGG" id="err:DVR09_04100"/>
<evidence type="ECO:0000313" key="2">
    <source>
        <dbReference type="EMBL" id="AXK41619.1"/>
    </source>
</evidence>
<feature type="transmembrane region" description="Helical" evidence="1">
    <location>
        <begin position="323"/>
        <end position="344"/>
    </location>
</feature>
<keyword evidence="3" id="KW-1185">Reference proteome</keyword>
<protein>
    <recommendedName>
        <fullName evidence="4">DUF2029 domain-containing protein</fullName>
    </recommendedName>
</protein>
<evidence type="ECO:0008006" key="4">
    <source>
        <dbReference type="Google" id="ProtNLM"/>
    </source>
</evidence>
<dbReference type="AlphaFoldDB" id="A0A345YCG7"/>
<feature type="transmembrane region" description="Helical" evidence="1">
    <location>
        <begin position="139"/>
        <end position="157"/>
    </location>
</feature>
<feature type="transmembrane region" description="Helical" evidence="1">
    <location>
        <begin position="275"/>
        <end position="294"/>
    </location>
</feature>
<gene>
    <name evidence="2" type="ORF">DVR09_04100</name>
</gene>
<keyword evidence="1" id="KW-0812">Transmembrane</keyword>
<dbReference type="Proteomes" id="UP000254508">
    <property type="component" value="Chromosome"/>
</dbReference>
<evidence type="ECO:0000256" key="1">
    <source>
        <dbReference type="SAM" id="Phobius"/>
    </source>
</evidence>
<proteinExistence type="predicted"/>
<feature type="transmembrane region" description="Helical" evidence="1">
    <location>
        <begin position="197"/>
        <end position="213"/>
    </location>
</feature>
<sequence>MTLPERPFARLPRWAALALLLALLFACVWNAFALEARNAAHEADIEQRLERGQRVDMDLYRAVNARVAAGEDYYRAVADEHRDFGMPLTPFVTVRTPILAWTSALWGEGGWRIIAVILWSANVLGWMVALRRERRLERLAAGALAGLFGMVAFIADIPFSHEILAGMLLSLALAASAGSLWVGGLMLAFAAIALRELALPFLLAWGAIAIFAGERRKLVAISGALVLIALGLALHASAVADVRAPGDLVSPGWRGMVGPALPFYGIHITTLLQTLPAWLAGPLGVLPLFGWLAVGGRLGTFASLWFAGFMAAVAIFARPENVYWMGLFIPAYGVGLAFAPRALVDLAGAIRRPVSERPRPALPR</sequence>
<accession>A0A345YCG7</accession>
<feature type="transmembrane region" description="Helical" evidence="1">
    <location>
        <begin position="219"/>
        <end position="240"/>
    </location>
</feature>
<dbReference type="EMBL" id="CP031357">
    <property type="protein sequence ID" value="AXK41619.1"/>
    <property type="molecule type" value="Genomic_DNA"/>
</dbReference>
<organism evidence="2 3">
    <name type="scientific">Erythrobacter aureus</name>
    <dbReference type="NCBI Taxonomy" id="2182384"/>
    <lineage>
        <taxon>Bacteria</taxon>
        <taxon>Pseudomonadati</taxon>
        <taxon>Pseudomonadota</taxon>
        <taxon>Alphaproteobacteria</taxon>
        <taxon>Sphingomonadales</taxon>
        <taxon>Erythrobacteraceae</taxon>
        <taxon>Erythrobacter/Porphyrobacter group</taxon>
        <taxon>Erythrobacter</taxon>
    </lineage>
</organism>
<feature type="transmembrane region" description="Helical" evidence="1">
    <location>
        <begin position="301"/>
        <end position="317"/>
    </location>
</feature>
<feature type="transmembrane region" description="Helical" evidence="1">
    <location>
        <begin position="109"/>
        <end position="130"/>
    </location>
</feature>
<dbReference type="OrthoDB" id="8266279at2"/>
<keyword evidence="1" id="KW-1133">Transmembrane helix</keyword>